<proteinExistence type="predicted"/>
<protein>
    <submittedName>
        <fullName evidence="2">Uncharacterized protein</fullName>
    </submittedName>
</protein>
<dbReference type="AlphaFoldDB" id="A0A061SL95"/>
<name>A0A061SL95_9CHLO</name>
<feature type="compositionally biased region" description="Basic and acidic residues" evidence="1">
    <location>
        <begin position="108"/>
        <end position="117"/>
    </location>
</feature>
<organism evidence="2">
    <name type="scientific">Tetraselmis sp. GSL018</name>
    <dbReference type="NCBI Taxonomy" id="582737"/>
    <lineage>
        <taxon>Eukaryota</taxon>
        <taxon>Viridiplantae</taxon>
        <taxon>Chlorophyta</taxon>
        <taxon>core chlorophytes</taxon>
        <taxon>Chlorodendrophyceae</taxon>
        <taxon>Chlorodendrales</taxon>
        <taxon>Chlorodendraceae</taxon>
        <taxon>Tetraselmis</taxon>
    </lineage>
</organism>
<gene>
    <name evidence="2" type="ORF">TSPGSL018_3191</name>
</gene>
<sequence length="164" mass="17671">MGLQVPIAGQSLCSVAVCGSPWPLWLVARLSQCSPPCTRLPQWGIAPTGQRGRWAPSAWTSGRAMASRLDLVGRPAPRASIPVPVKRTSGELFGLPVQLCAPVGLPSIEDRPPDKGPADGLHIQQEGEEVAEPDHAECDLVRPCHDPDTPKRKTKNQRGRQEPL</sequence>
<evidence type="ECO:0000256" key="1">
    <source>
        <dbReference type="SAM" id="MobiDB-lite"/>
    </source>
</evidence>
<evidence type="ECO:0000313" key="2">
    <source>
        <dbReference type="EMBL" id="JAC83501.1"/>
    </source>
</evidence>
<feature type="compositionally biased region" description="Basic and acidic residues" evidence="1">
    <location>
        <begin position="132"/>
        <end position="151"/>
    </location>
</feature>
<feature type="region of interest" description="Disordered" evidence="1">
    <location>
        <begin position="106"/>
        <end position="164"/>
    </location>
</feature>
<reference evidence="2" key="1">
    <citation type="submission" date="2014-05" db="EMBL/GenBank/DDBJ databases">
        <title>The transcriptome of the halophilic microalga Tetraselmis sp. GSL018 isolated from the Great Salt Lake, Utah.</title>
        <authorList>
            <person name="Jinkerson R.E."/>
            <person name="D'Adamo S."/>
            <person name="Posewitz M.C."/>
        </authorList>
    </citation>
    <scope>NUCLEOTIDE SEQUENCE</scope>
    <source>
        <strain evidence="2">GSL018</strain>
    </source>
</reference>
<accession>A0A061SL95</accession>
<dbReference type="EMBL" id="GBEZ01001472">
    <property type="protein sequence ID" value="JAC83501.1"/>
    <property type="molecule type" value="Transcribed_RNA"/>
</dbReference>